<organism evidence="2 3">
    <name type="scientific">Clostridium ganghwense</name>
    <dbReference type="NCBI Taxonomy" id="312089"/>
    <lineage>
        <taxon>Bacteria</taxon>
        <taxon>Bacillati</taxon>
        <taxon>Bacillota</taxon>
        <taxon>Clostridia</taxon>
        <taxon>Eubacteriales</taxon>
        <taxon>Clostridiaceae</taxon>
        <taxon>Clostridium</taxon>
    </lineage>
</organism>
<comment type="caution">
    <text evidence="2">The sequence shown here is derived from an EMBL/GenBank/DDBJ whole genome shotgun (WGS) entry which is preliminary data.</text>
</comment>
<accession>A0ABT4CPG9</accession>
<protein>
    <submittedName>
        <fullName evidence="2">YtxH domain-containing protein</fullName>
    </submittedName>
</protein>
<dbReference type="RefSeq" id="WP_268049792.1">
    <property type="nucleotide sequence ID" value="NZ_JAPQES010000003.1"/>
</dbReference>
<evidence type="ECO:0000313" key="3">
    <source>
        <dbReference type="Proteomes" id="UP001079657"/>
    </source>
</evidence>
<sequence length="58" mass="6667">MKAKFIRGMTTGAIIGVTAGMLLVPQMNRSTRKRLRRGSRNMLNTAEDAYDTFMNWMR</sequence>
<gene>
    <name evidence="2" type="ORF">OXH55_09945</name>
</gene>
<feature type="transmembrane region" description="Helical" evidence="1">
    <location>
        <begin position="6"/>
        <end position="24"/>
    </location>
</feature>
<evidence type="ECO:0000256" key="1">
    <source>
        <dbReference type="SAM" id="Phobius"/>
    </source>
</evidence>
<name>A0ABT4CPG9_9CLOT</name>
<reference evidence="2" key="1">
    <citation type="submission" date="2022-12" db="EMBL/GenBank/DDBJ databases">
        <authorList>
            <person name="Wang J."/>
        </authorList>
    </citation>
    <scope>NUCLEOTIDE SEQUENCE</scope>
    <source>
        <strain evidence="2">HY-42-06</strain>
    </source>
</reference>
<evidence type="ECO:0000313" key="2">
    <source>
        <dbReference type="EMBL" id="MCY6370952.1"/>
    </source>
</evidence>
<keyword evidence="1" id="KW-0812">Transmembrane</keyword>
<proteinExistence type="predicted"/>
<keyword evidence="3" id="KW-1185">Reference proteome</keyword>
<dbReference type="EMBL" id="JAPQES010000003">
    <property type="protein sequence ID" value="MCY6370952.1"/>
    <property type="molecule type" value="Genomic_DNA"/>
</dbReference>
<keyword evidence="1" id="KW-0472">Membrane</keyword>
<keyword evidence="1" id="KW-1133">Transmembrane helix</keyword>
<dbReference type="Proteomes" id="UP001079657">
    <property type="component" value="Unassembled WGS sequence"/>
</dbReference>